<evidence type="ECO:0000256" key="2">
    <source>
        <dbReference type="ARBA" id="ARBA00022527"/>
    </source>
</evidence>
<dbReference type="Pfam" id="PF00069">
    <property type="entry name" value="Pkinase"/>
    <property type="match status" value="1"/>
</dbReference>
<dbReference type="InterPro" id="IPR008271">
    <property type="entry name" value="Ser/Thr_kinase_AS"/>
</dbReference>
<evidence type="ECO:0000256" key="6">
    <source>
        <dbReference type="ARBA" id="ARBA00022840"/>
    </source>
</evidence>
<dbReference type="AlphaFoldDB" id="A0A1Y2A9L2"/>
<evidence type="ECO:0000256" key="4">
    <source>
        <dbReference type="ARBA" id="ARBA00022741"/>
    </source>
</evidence>
<evidence type="ECO:0000256" key="5">
    <source>
        <dbReference type="ARBA" id="ARBA00022777"/>
    </source>
</evidence>
<keyword evidence="6" id="KW-0067">ATP-binding</keyword>
<dbReference type="InterPro" id="IPR050660">
    <property type="entry name" value="NEK_Ser/Thr_kinase"/>
</dbReference>
<keyword evidence="4" id="KW-0547">Nucleotide-binding</keyword>
<dbReference type="GO" id="GO:0005524">
    <property type="term" value="F:ATP binding"/>
    <property type="evidence" value="ECO:0007669"/>
    <property type="project" value="UniProtKB-KW"/>
</dbReference>
<evidence type="ECO:0000256" key="3">
    <source>
        <dbReference type="ARBA" id="ARBA00022679"/>
    </source>
</evidence>
<evidence type="ECO:0000259" key="9">
    <source>
        <dbReference type="PROSITE" id="PS50011"/>
    </source>
</evidence>
<comment type="catalytic activity">
    <reaction evidence="8">
        <text>L-seryl-[protein] + ATP = O-phospho-L-seryl-[protein] + ADP + H(+)</text>
        <dbReference type="Rhea" id="RHEA:17989"/>
        <dbReference type="Rhea" id="RHEA-COMP:9863"/>
        <dbReference type="Rhea" id="RHEA-COMP:11604"/>
        <dbReference type="ChEBI" id="CHEBI:15378"/>
        <dbReference type="ChEBI" id="CHEBI:29999"/>
        <dbReference type="ChEBI" id="CHEBI:30616"/>
        <dbReference type="ChEBI" id="CHEBI:83421"/>
        <dbReference type="ChEBI" id="CHEBI:456216"/>
        <dbReference type="EC" id="2.7.11.1"/>
    </reaction>
</comment>
<dbReference type="Gene3D" id="1.10.510.10">
    <property type="entry name" value="Transferase(Phosphotransferase) domain 1"/>
    <property type="match status" value="1"/>
</dbReference>
<reference evidence="10 11" key="1">
    <citation type="submission" date="2016-07" db="EMBL/GenBank/DDBJ databases">
        <title>Pervasive Adenine N6-methylation of Active Genes in Fungi.</title>
        <authorList>
            <consortium name="DOE Joint Genome Institute"/>
            <person name="Mondo S.J."/>
            <person name="Dannebaum R.O."/>
            <person name="Kuo R.C."/>
            <person name="Labutti K."/>
            <person name="Haridas S."/>
            <person name="Kuo A."/>
            <person name="Salamov A."/>
            <person name="Ahrendt S.R."/>
            <person name="Lipzen A."/>
            <person name="Sullivan W."/>
            <person name="Andreopoulos W.B."/>
            <person name="Clum A."/>
            <person name="Lindquist E."/>
            <person name="Daum C."/>
            <person name="Ramamoorthy G.K."/>
            <person name="Gryganskyi A."/>
            <person name="Culley D."/>
            <person name="Magnuson J.K."/>
            <person name="James T.Y."/>
            <person name="O'Malley M.A."/>
            <person name="Stajich J.E."/>
            <person name="Spatafora J.W."/>
            <person name="Visel A."/>
            <person name="Grigoriev I.V."/>
        </authorList>
    </citation>
    <scope>NUCLEOTIDE SEQUENCE [LARGE SCALE GENOMIC DNA]</scope>
    <source>
        <strain evidence="10 11">CBS 115471</strain>
    </source>
</reference>
<evidence type="ECO:0000313" key="10">
    <source>
        <dbReference type="EMBL" id="ORY19209.1"/>
    </source>
</evidence>
<dbReference type="PANTHER" id="PTHR43671:SF98">
    <property type="entry name" value="SERINE_THREONINE-PROTEIN KINASE NEK11"/>
    <property type="match status" value="1"/>
</dbReference>
<proteinExistence type="predicted"/>
<dbReference type="PANTHER" id="PTHR43671">
    <property type="entry name" value="SERINE/THREONINE-PROTEIN KINASE NEK"/>
    <property type="match status" value="1"/>
</dbReference>
<keyword evidence="3" id="KW-0808">Transferase</keyword>
<dbReference type="EC" id="2.7.11.1" evidence="1"/>
<dbReference type="OrthoDB" id="310217at2759"/>
<dbReference type="GO" id="GO:0004674">
    <property type="term" value="F:protein serine/threonine kinase activity"/>
    <property type="evidence" value="ECO:0007669"/>
    <property type="project" value="UniProtKB-KW"/>
</dbReference>
<dbReference type="STRING" id="1231657.A0A1Y2A9L2"/>
<comment type="catalytic activity">
    <reaction evidence="7">
        <text>L-threonyl-[protein] + ATP = O-phospho-L-threonyl-[protein] + ADP + H(+)</text>
        <dbReference type="Rhea" id="RHEA:46608"/>
        <dbReference type="Rhea" id="RHEA-COMP:11060"/>
        <dbReference type="Rhea" id="RHEA-COMP:11605"/>
        <dbReference type="ChEBI" id="CHEBI:15378"/>
        <dbReference type="ChEBI" id="CHEBI:30013"/>
        <dbReference type="ChEBI" id="CHEBI:30616"/>
        <dbReference type="ChEBI" id="CHEBI:61977"/>
        <dbReference type="ChEBI" id="CHEBI:456216"/>
        <dbReference type="EC" id="2.7.11.1"/>
    </reaction>
</comment>
<dbReference type="PROSITE" id="PS50011">
    <property type="entry name" value="PROTEIN_KINASE_DOM"/>
    <property type="match status" value="1"/>
</dbReference>
<keyword evidence="11" id="KW-1185">Reference proteome</keyword>
<dbReference type="PROSITE" id="PS00108">
    <property type="entry name" value="PROTEIN_KINASE_ST"/>
    <property type="match status" value="1"/>
</dbReference>
<accession>A0A1Y2A9L2</accession>
<feature type="domain" description="Protein kinase" evidence="9">
    <location>
        <begin position="1"/>
        <end position="286"/>
    </location>
</feature>
<dbReference type="SUPFAM" id="SSF56112">
    <property type="entry name" value="Protein kinase-like (PK-like)"/>
    <property type="match status" value="1"/>
</dbReference>
<evidence type="ECO:0000256" key="7">
    <source>
        <dbReference type="ARBA" id="ARBA00047899"/>
    </source>
</evidence>
<evidence type="ECO:0000313" key="11">
    <source>
        <dbReference type="Proteomes" id="UP000193144"/>
    </source>
</evidence>
<keyword evidence="5 10" id="KW-0418">Kinase</keyword>
<gene>
    <name evidence="10" type="ORF">BCR34DRAFT_609823</name>
</gene>
<protein>
    <recommendedName>
        <fullName evidence="1">non-specific serine/threonine protein kinase</fullName>
        <ecNumber evidence="1">2.7.11.1</ecNumber>
    </recommendedName>
</protein>
<evidence type="ECO:0000256" key="8">
    <source>
        <dbReference type="ARBA" id="ARBA00048679"/>
    </source>
</evidence>
<dbReference type="InterPro" id="IPR011009">
    <property type="entry name" value="Kinase-like_dom_sf"/>
</dbReference>
<keyword evidence="2" id="KW-0723">Serine/threonine-protein kinase</keyword>
<dbReference type="SMART" id="SM00220">
    <property type="entry name" value="S_TKc"/>
    <property type="match status" value="1"/>
</dbReference>
<dbReference type="InterPro" id="IPR000719">
    <property type="entry name" value="Prot_kinase_dom"/>
</dbReference>
<dbReference type="EMBL" id="MCFA01000003">
    <property type="protein sequence ID" value="ORY19209.1"/>
    <property type="molecule type" value="Genomic_DNA"/>
</dbReference>
<evidence type="ECO:0000256" key="1">
    <source>
        <dbReference type="ARBA" id="ARBA00012513"/>
    </source>
</evidence>
<organism evidence="10 11">
    <name type="scientific">Clohesyomyces aquaticus</name>
    <dbReference type="NCBI Taxonomy" id="1231657"/>
    <lineage>
        <taxon>Eukaryota</taxon>
        <taxon>Fungi</taxon>
        <taxon>Dikarya</taxon>
        <taxon>Ascomycota</taxon>
        <taxon>Pezizomycotina</taxon>
        <taxon>Dothideomycetes</taxon>
        <taxon>Pleosporomycetidae</taxon>
        <taxon>Pleosporales</taxon>
        <taxon>Lindgomycetaceae</taxon>
        <taxon>Clohesyomyces</taxon>
    </lineage>
</organism>
<dbReference type="Proteomes" id="UP000193144">
    <property type="component" value="Unassembled WGS sequence"/>
</dbReference>
<name>A0A1Y2A9L2_9PLEO</name>
<sequence length="314" mass="35312">MPLMHIDSSRFHRIKRISSPGGDNGALNAGIYLVRSVSSGNLYVEKRIRGRDINSGHAARETRALKACLSCPNIVDIIGVDSYIGSIYMSYCDQGALDGVIEQYRSRRKDIPEDFLWRVFLDISLALCYLLHGVNLDASDLDRGRPGRVEEDWNVIHHRDIKPGNIFLSAEPGRTYPRAVLGDFGCSLMLWDVGPHGTRCLTSRQAPAFAPPESPGYSNGGDVYQLGLVMHCLARLTQVPDYDTAFLRARPVPSREYSDRLACVVKGCLKRRPEERMRAGDLPIWVYEQRNRWRMGNGGRVRNPLPGWATEGRR</sequence>
<comment type="caution">
    <text evidence="10">The sequence shown here is derived from an EMBL/GenBank/DDBJ whole genome shotgun (WGS) entry which is preliminary data.</text>
</comment>